<keyword evidence="1" id="KW-0378">Hydrolase</keyword>
<gene>
    <name evidence="3" type="ORF">OXX778_LOCUS6607</name>
</gene>
<reference evidence="3" key="1">
    <citation type="submission" date="2021-02" db="EMBL/GenBank/DDBJ databases">
        <authorList>
            <person name="Nowell W R."/>
        </authorList>
    </citation>
    <scope>NUCLEOTIDE SEQUENCE</scope>
    <source>
        <strain evidence="3">Ploen Becks lab</strain>
    </source>
</reference>
<evidence type="ECO:0000259" key="2">
    <source>
        <dbReference type="Pfam" id="PF07859"/>
    </source>
</evidence>
<dbReference type="EMBL" id="CAJNOC010000794">
    <property type="protein sequence ID" value="CAF0803730.1"/>
    <property type="molecule type" value="Genomic_DNA"/>
</dbReference>
<dbReference type="OrthoDB" id="408631at2759"/>
<proteinExistence type="predicted"/>
<accession>A0A813SRP1</accession>
<feature type="domain" description="Alpha/beta hydrolase fold-3" evidence="2">
    <location>
        <begin position="93"/>
        <end position="294"/>
    </location>
</feature>
<organism evidence="3 4">
    <name type="scientific">Brachionus calyciflorus</name>
    <dbReference type="NCBI Taxonomy" id="104777"/>
    <lineage>
        <taxon>Eukaryota</taxon>
        <taxon>Metazoa</taxon>
        <taxon>Spiralia</taxon>
        <taxon>Gnathifera</taxon>
        <taxon>Rotifera</taxon>
        <taxon>Eurotatoria</taxon>
        <taxon>Monogononta</taxon>
        <taxon>Pseudotrocha</taxon>
        <taxon>Ploima</taxon>
        <taxon>Brachionidae</taxon>
        <taxon>Brachionus</taxon>
    </lineage>
</organism>
<evidence type="ECO:0000313" key="3">
    <source>
        <dbReference type="EMBL" id="CAF0803730.1"/>
    </source>
</evidence>
<dbReference type="InterPro" id="IPR029058">
    <property type="entry name" value="AB_hydrolase_fold"/>
</dbReference>
<evidence type="ECO:0000256" key="1">
    <source>
        <dbReference type="ARBA" id="ARBA00022801"/>
    </source>
</evidence>
<dbReference type="Pfam" id="PF07859">
    <property type="entry name" value="Abhydrolase_3"/>
    <property type="match status" value="1"/>
</dbReference>
<dbReference type="PANTHER" id="PTHR48081">
    <property type="entry name" value="AB HYDROLASE SUPERFAMILY PROTEIN C4A8.06C"/>
    <property type="match status" value="1"/>
</dbReference>
<dbReference type="InterPro" id="IPR050300">
    <property type="entry name" value="GDXG_lipolytic_enzyme"/>
</dbReference>
<evidence type="ECO:0000313" key="4">
    <source>
        <dbReference type="Proteomes" id="UP000663879"/>
    </source>
</evidence>
<keyword evidence="4" id="KW-1185">Reference proteome</keyword>
<dbReference type="Gene3D" id="3.40.50.1820">
    <property type="entry name" value="alpha/beta hydrolase"/>
    <property type="match status" value="1"/>
</dbReference>
<dbReference type="AlphaFoldDB" id="A0A813SRP1"/>
<name>A0A813SRP1_9BILA</name>
<dbReference type="PANTHER" id="PTHR48081:SF8">
    <property type="entry name" value="ALPHA_BETA HYDROLASE FOLD-3 DOMAIN-CONTAINING PROTEIN-RELATED"/>
    <property type="match status" value="1"/>
</dbReference>
<dbReference type="SUPFAM" id="SSF53474">
    <property type="entry name" value="alpha/beta-Hydrolases"/>
    <property type="match status" value="1"/>
</dbReference>
<dbReference type="GO" id="GO:0016787">
    <property type="term" value="F:hydrolase activity"/>
    <property type="evidence" value="ECO:0007669"/>
    <property type="project" value="UniProtKB-KW"/>
</dbReference>
<protein>
    <recommendedName>
        <fullName evidence="2">Alpha/beta hydrolase fold-3 domain-containing protein</fullName>
    </recommendedName>
</protein>
<sequence>MSEQFDLDERMTEETKNFVTSSLKVYKPSDVPKIDVKLSRQVRAANTERLLKTLNFDNLNSREVFVKNEDDDHQIPISIYVPKDVKSDSAITVFYHGGGWTFNSRDSHYFAVATLATLTKTIWVSVEYRLGPEHKFPQQISDCLYALKWVIENKGELGSPNAKIGVSGDSAGGHFAAIMAHEFKQSLTYQVLIYPCVDLITIYDSYNQFSSDSYILTPDLIKFFIGNLLDDADLTIPRASPLFNEDFSNLPKCLIICAELDPLVDQSHAYEKKLSENSIECSLKKVNGTIHGFFHNGHVLKNAFNEAVQHIGEFFQTI</sequence>
<dbReference type="Proteomes" id="UP000663879">
    <property type="component" value="Unassembled WGS sequence"/>
</dbReference>
<dbReference type="InterPro" id="IPR013094">
    <property type="entry name" value="AB_hydrolase_3"/>
</dbReference>
<comment type="caution">
    <text evidence="3">The sequence shown here is derived from an EMBL/GenBank/DDBJ whole genome shotgun (WGS) entry which is preliminary data.</text>
</comment>